<dbReference type="CDD" id="cd18186">
    <property type="entry name" value="BTB_POZ_ZBTB_KLHL-like"/>
    <property type="match status" value="1"/>
</dbReference>
<dbReference type="RefSeq" id="XP_053590346.1">
    <property type="nucleotide sequence ID" value="XM_053726152.1"/>
</dbReference>
<dbReference type="PANTHER" id="PTHR22743:SF165">
    <property type="entry name" value="BTB AND MATH DOMAIN CONTAINING-RELATED"/>
    <property type="match status" value="1"/>
</dbReference>
<dbReference type="Proteomes" id="UP000483820">
    <property type="component" value="Chromosome II"/>
</dbReference>
<dbReference type="SMART" id="SM00225">
    <property type="entry name" value="BTB"/>
    <property type="match status" value="1"/>
</dbReference>
<organism evidence="2 3">
    <name type="scientific">Caenorhabditis remanei</name>
    <name type="common">Caenorhabditis vulgaris</name>
    <dbReference type="NCBI Taxonomy" id="31234"/>
    <lineage>
        <taxon>Eukaryota</taxon>
        <taxon>Metazoa</taxon>
        <taxon>Ecdysozoa</taxon>
        <taxon>Nematoda</taxon>
        <taxon>Chromadorea</taxon>
        <taxon>Rhabditida</taxon>
        <taxon>Rhabditina</taxon>
        <taxon>Rhabditomorpha</taxon>
        <taxon>Rhabditoidea</taxon>
        <taxon>Rhabditidae</taxon>
        <taxon>Peloderinae</taxon>
        <taxon>Caenorhabditis</taxon>
    </lineage>
</organism>
<dbReference type="PANTHER" id="PTHR22743">
    <property type="entry name" value="MEPRIN/TRAF-LIKE MATH FAMILY-C.ELEGANS"/>
    <property type="match status" value="1"/>
</dbReference>
<dbReference type="PROSITE" id="PS50097">
    <property type="entry name" value="BTB"/>
    <property type="match status" value="1"/>
</dbReference>
<dbReference type="CTD" id="78774361"/>
<dbReference type="Gene3D" id="3.30.710.10">
    <property type="entry name" value="Potassium Channel Kv1.1, Chain A"/>
    <property type="match status" value="1"/>
</dbReference>
<dbReference type="InterPro" id="IPR000210">
    <property type="entry name" value="BTB/POZ_dom"/>
</dbReference>
<dbReference type="InterPro" id="IPR002083">
    <property type="entry name" value="MATH/TRAF_dom"/>
</dbReference>
<dbReference type="AlphaFoldDB" id="A0A6A5HNQ1"/>
<proteinExistence type="predicted"/>
<comment type="caution">
    <text evidence="2">The sequence shown here is derived from an EMBL/GenBank/DDBJ whole genome shotgun (WGS) entry which is preliminary data.</text>
</comment>
<dbReference type="GeneID" id="78774361"/>
<dbReference type="SUPFAM" id="SSF49599">
    <property type="entry name" value="TRAF domain-like"/>
    <property type="match status" value="1"/>
</dbReference>
<reference evidence="2 3" key="1">
    <citation type="submission" date="2019-12" db="EMBL/GenBank/DDBJ databases">
        <title>Chromosome-level assembly of the Caenorhabditis remanei genome.</title>
        <authorList>
            <person name="Teterina A.A."/>
            <person name="Willis J.H."/>
            <person name="Phillips P.C."/>
        </authorList>
    </citation>
    <scope>NUCLEOTIDE SEQUENCE [LARGE SCALE GENOMIC DNA]</scope>
    <source>
        <strain evidence="2 3">PX506</strain>
        <tissue evidence="2">Whole organism</tissue>
    </source>
</reference>
<dbReference type="SMART" id="SM00061">
    <property type="entry name" value="MATH"/>
    <property type="match status" value="1"/>
</dbReference>
<dbReference type="SUPFAM" id="SSF54695">
    <property type="entry name" value="POZ domain"/>
    <property type="match status" value="1"/>
</dbReference>
<feature type="domain" description="BTB" evidence="1">
    <location>
        <begin position="149"/>
        <end position="208"/>
    </location>
</feature>
<dbReference type="Pfam" id="PF00917">
    <property type="entry name" value="MATH"/>
    <property type="match status" value="1"/>
</dbReference>
<dbReference type="KEGG" id="crq:GCK72_007381"/>
<evidence type="ECO:0000313" key="2">
    <source>
        <dbReference type="EMBL" id="KAF1767422.1"/>
    </source>
</evidence>
<dbReference type="InterPro" id="IPR011333">
    <property type="entry name" value="SKP1/BTB/POZ_sf"/>
</dbReference>
<dbReference type="InterPro" id="IPR052664">
    <property type="entry name" value="BTB-MATH_domain_protein"/>
</dbReference>
<sequence length="306" mass="35616">MTAPAKEFVLRQIFKNISSLKEGEEQSSPVEEHFNVPWKTKVGRKDGHLTHFFYCEQPKTTEWSITVDWEVRLFSIGGKLYERKDTESTYKSNSNYTGWGFNFIKWEDMEKSYMVDGDIMIETHVKIKKMTGIERKKLRNFDESMSEFSDVVLIVEDEKFYISKLFLASQSSYFKSILMGKQEEIQKREVTLENCKSKDFQYFLELIYGESPIDDETIDGILGLAGIYDVPIAMRKCEEFLIRDSEKTLKEKLRLAKRYDLNKLKENCISKITTAADLRSVFSYDFSEMDPSVVGALLQKSIALLP</sequence>
<evidence type="ECO:0000259" key="1">
    <source>
        <dbReference type="PROSITE" id="PS50097"/>
    </source>
</evidence>
<name>A0A6A5HNQ1_CAERE</name>
<accession>A0A6A5HNQ1</accession>
<dbReference type="Pfam" id="PF00651">
    <property type="entry name" value="BTB"/>
    <property type="match status" value="1"/>
</dbReference>
<evidence type="ECO:0000313" key="3">
    <source>
        <dbReference type="Proteomes" id="UP000483820"/>
    </source>
</evidence>
<dbReference type="EMBL" id="WUAV01000002">
    <property type="protein sequence ID" value="KAF1767422.1"/>
    <property type="molecule type" value="Genomic_DNA"/>
</dbReference>
<dbReference type="InterPro" id="IPR008974">
    <property type="entry name" value="TRAF-like"/>
</dbReference>
<protein>
    <recommendedName>
        <fullName evidence="1">BTB domain-containing protein</fullName>
    </recommendedName>
</protein>
<dbReference type="Gene3D" id="2.60.210.10">
    <property type="entry name" value="Apoptosis, Tumor Necrosis Factor Receptor Associated Protein 2, Chain A"/>
    <property type="match status" value="1"/>
</dbReference>
<dbReference type="CDD" id="cd00121">
    <property type="entry name" value="MATH"/>
    <property type="match status" value="1"/>
</dbReference>
<gene>
    <name evidence="2" type="ORF">GCK72_007381</name>
</gene>